<dbReference type="EMBL" id="CALOZG010000087">
    <property type="protein sequence ID" value="CAH4038371.1"/>
    <property type="molecule type" value="Genomic_DNA"/>
</dbReference>
<dbReference type="Proteomes" id="UP001152562">
    <property type="component" value="Unassembled WGS sequence"/>
</dbReference>
<gene>
    <name evidence="1" type="ORF">PIBRA_LOCUS13938</name>
</gene>
<name>A0A9P0TTY0_PIEBR</name>
<comment type="caution">
    <text evidence="1">The sequence shown here is derived from an EMBL/GenBank/DDBJ whole genome shotgun (WGS) entry which is preliminary data.</text>
</comment>
<sequence>MLLRQTFVYEEFIYQCVYGSIDSDWGMWDSTHRGPDELPPRLVPPQPHQTTAPPKTDLSMAYACYRY</sequence>
<organism evidence="1 2">
    <name type="scientific">Pieris brassicae</name>
    <name type="common">White butterfly</name>
    <name type="synonym">Large white butterfly</name>
    <dbReference type="NCBI Taxonomy" id="7116"/>
    <lineage>
        <taxon>Eukaryota</taxon>
        <taxon>Metazoa</taxon>
        <taxon>Ecdysozoa</taxon>
        <taxon>Arthropoda</taxon>
        <taxon>Hexapoda</taxon>
        <taxon>Insecta</taxon>
        <taxon>Pterygota</taxon>
        <taxon>Neoptera</taxon>
        <taxon>Endopterygota</taxon>
        <taxon>Lepidoptera</taxon>
        <taxon>Glossata</taxon>
        <taxon>Ditrysia</taxon>
        <taxon>Papilionoidea</taxon>
        <taxon>Pieridae</taxon>
        <taxon>Pierinae</taxon>
        <taxon>Pieris</taxon>
    </lineage>
</organism>
<keyword evidence="2" id="KW-1185">Reference proteome</keyword>
<proteinExistence type="predicted"/>
<accession>A0A9P0TTY0</accession>
<dbReference type="AlphaFoldDB" id="A0A9P0TTY0"/>
<reference evidence="1" key="1">
    <citation type="submission" date="2022-05" db="EMBL/GenBank/DDBJ databases">
        <authorList>
            <person name="Okamura Y."/>
        </authorList>
    </citation>
    <scope>NUCLEOTIDE SEQUENCE</scope>
</reference>
<evidence type="ECO:0000313" key="2">
    <source>
        <dbReference type="Proteomes" id="UP001152562"/>
    </source>
</evidence>
<evidence type="ECO:0000313" key="1">
    <source>
        <dbReference type="EMBL" id="CAH4038371.1"/>
    </source>
</evidence>
<protein>
    <submittedName>
        <fullName evidence="1">Uncharacterized protein</fullName>
    </submittedName>
</protein>